<keyword evidence="6" id="KW-0121">Carboxypeptidase</keyword>
<dbReference type="EMBL" id="CM001202">
    <property type="protein sequence ID" value="EGP86016.1"/>
    <property type="molecule type" value="Genomic_DNA"/>
</dbReference>
<evidence type="ECO:0000256" key="3">
    <source>
        <dbReference type="ARBA" id="ARBA00022729"/>
    </source>
</evidence>
<dbReference type="HOGENOM" id="CLU_023630_1_0_1"/>
<dbReference type="KEGG" id="ztr:MYCGRDRAFT_110280"/>
<dbReference type="PANTHER" id="PTHR11010:SF23">
    <property type="entry name" value="SERINE PEPTIDASE"/>
    <property type="match status" value="1"/>
</dbReference>
<organism evidence="6 7">
    <name type="scientific">Zymoseptoria tritici (strain CBS 115943 / IPO323)</name>
    <name type="common">Speckled leaf blotch fungus</name>
    <name type="synonym">Septoria tritici</name>
    <dbReference type="NCBI Taxonomy" id="336722"/>
    <lineage>
        <taxon>Eukaryota</taxon>
        <taxon>Fungi</taxon>
        <taxon>Dikarya</taxon>
        <taxon>Ascomycota</taxon>
        <taxon>Pezizomycotina</taxon>
        <taxon>Dothideomycetes</taxon>
        <taxon>Dothideomycetidae</taxon>
        <taxon>Mycosphaerellales</taxon>
        <taxon>Mycosphaerellaceae</taxon>
        <taxon>Zymoseptoria</taxon>
    </lineage>
</organism>
<keyword evidence="7" id="KW-1185">Reference proteome</keyword>
<protein>
    <submittedName>
        <fullName evidence="6">Serine carboxypeptidase</fullName>
    </submittedName>
</protein>
<dbReference type="Pfam" id="PF05577">
    <property type="entry name" value="Peptidase_S28"/>
    <property type="match status" value="1"/>
</dbReference>
<dbReference type="SUPFAM" id="SSF53474">
    <property type="entry name" value="alpha/beta-Hydrolases"/>
    <property type="match status" value="1"/>
</dbReference>
<evidence type="ECO:0000313" key="6">
    <source>
        <dbReference type="EMBL" id="EGP86016.1"/>
    </source>
</evidence>
<evidence type="ECO:0000256" key="1">
    <source>
        <dbReference type="ARBA" id="ARBA00011079"/>
    </source>
</evidence>
<dbReference type="eggNOG" id="KOG2182">
    <property type="taxonomic scope" value="Eukaryota"/>
</dbReference>
<dbReference type="PANTHER" id="PTHR11010">
    <property type="entry name" value="PROTEASE S28 PRO-X CARBOXYPEPTIDASE-RELATED"/>
    <property type="match status" value="1"/>
</dbReference>
<dbReference type="InParanoid" id="F9XGL3"/>
<dbReference type="AlphaFoldDB" id="F9XGL3"/>
<keyword evidence="5" id="KW-0325">Glycoprotein</keyword>
<reference evidence="6 7" key="1">
    <citation type="journal article" date="2011" name="PLoS Genet.">
        <title>Finished genome of the fungal wheat pathogen Mycosphaerella graminicola reveals dispensome structure, chromosome plasticity, and stealth pathogenesis.</title>
        <authorList>
            <person name="Goodwin S.B."/>
            <person name="Ben M'barek S."/>
            <person name="Dhillon B."/>
            <person name="Wittenberg A.H.J."/>
            <person name="Crane C.F."/>
            <person name="Hane J.K."/>
            <person name="Foster A.J."/>
            <person name="Van der Lee T.A.J."/>
            <person name="Grimwood J."/>
            <person name="Aerts A."/>
            <person name="Antoniw J."/>
            <person name="Bailey A."/>
            <person name="Bluhm B."/>
            <person name="Bowler J."/>
            <person name="Bristow J."/>
            <person name="van der Burgt A."/>
            <person name="Canto-Canche B."/>
            <person name="Churchill A.C.L."/>
            <person name="Conde-Ferraez L."/>
            <person name="Cools H.J."/>
            <person name="Coutinho P.M."/>
            <person name="Csukai M."/>
            <person name="Dehal P."/>
            <person name="De Wit P."/>
            <person name="Donzelli B."/>
            <person name="van de Geest H.C."/>
            <person name="van Ham R.C.H.J."/>
            <person name="Hammond-Kosack K.E."/>
            <person name="Henrissat B."/>
            <person name="Kilian A."/>
            <person name="Kobayashi A.K."/>
            <person name="Koopmann E."/>
            <person name="Kourmpetis Y."/>
            <person name="Kuzniar A."/>
            <person name="Lindquist E."/>
            <person name="Lombard V."/>
            <person name="Maliepaard C."/>
            <person name="Martins N."/>
            <person name="Mehrabi R."/>
            <person name="Nap J.P.H."/>
            <person name="Ponomarenko A."/>
            <person name="Rudd J.J."/>
            <person name="Salamov A."/>
            <person name="Schmutz J."/>
            <person name="Schouten H.J."/>
            <person name="Shapiro H."/>
            <person name="Stergiopoulos I."/>
            <person name="Torriani S.F.F."/>
            <person name="Tu H."/>
            <person name="de Vries R.P."/>
            <person name="Waalwijk C."/>
            <person name="Ware S.B."/>
            <person name="Wiebenga A."/>
            <person name="Zwiers L.-H."/>
            <person name="Oliver R.P."/>
            <person name="Grigoriev I.V."/>
            <person name="Kema G.H.J."/>
        </authorList>
    </citation>
    <scope>NUCLEOTIDE SEQUENCE [LARGE SCALE GENOMIC DNA]</scope>
    <source>
        <strain evidence="7">CBS 115943 / IPO323</strain>
    </source>
</reference>
<keyword evidence="4" id="KW-0378">Hydrolase</keyword>
<dbReference type="RefSeq" id="XP_003851040.1">
    <property type="nucleotide sequence ID" value="XM_003850992.1"/>
</dbReference>
<evidence type="ECO:0000256" key="5">
    <source>
        <dbReference type="ARBA" id="ARBA00023180"/>
    </source>
</evidence>
<proteinExistence type="inferred from homology"/>
<gene>
    <name evidence="6" type="primary">MgSCP10</name>
    <name evidence="6" type="ORF">MYCGRDRAFT_110280</name>
</gene>
<dbReference type="GO" id="GO:0070008">
    <property type="term" value="F:serine-type exopeptidase activity"/>
    <property type="evidence" value="ECO:0007669"/>
    <property type="project" value="InterPro"/>
</dbReference>
<sequence length="484" mass="54004">MFPSEKREIETGVTPGTFAQLIDHSNPSLGTFNQKFWFNHNWWNGTGSPIVLFAPTHDNATGFSGFLLNTEELGGASIILEHRYWGDSNPFETLITEYLTLENAIQDIIHFAQNVELPFAPDGTTATDCPWVLFGGSYAGGVVSWTASLYPDTFWAYYSSSGSMQAIESYWEYFVRIERGMAKNCSKDVAGVVDYMDNVFLHGSDQNITDLKAKFTGLESLQNNDLMNVIGLAPGMWQLGDPTDNHLFLTWCDYIANVNVTSTVSGPEGVGVEAALSGYVKWWNEAGHAFFREFLNCNTRGLNDYDCFDSHNASSVQYTDVSRRDLTLRSYQWLLCSQPFGLWQTGAPAGRPSLVSRLVDDEYFKRICGLYFPPGPDGVGYDKGRTVDDTNAYTGGWNPKNVSRIVYVDGEFDPWASLGVASDFRPGGPLQSSEDVLVLTLPRGHHCTDMYAWLAPKYPELQEVIDQALAQIVKWVGEWPGKKE</sequence>
<dbReference type="VEuPathDB" id="FungiDB:ZTRI_7.554"/>
<dbReference type="GO" id="GO:0004180">
    <property type="term" value="F:carboxypeptidase activity"/>
    <property type="evidence" value="ECO:0007669"/>
    <property type="project" value="UniProtKB-KW"/>
</dbReference>
<dbReference type="GO" id="GO:0006508">
    <property type="term" value="P:proteolysis"/>
    <property type="evidence" value="ECO:0007669"/>
    <property type="project" value="UniProtKB-KW"/>
</dbReference>
<dbReference type="InterPro" id="IPR008758">
    <property type="entry name" value="Peptidase_S28"/>
</dbReference>
<accession>F9XGL3</accession>
<dbReference type="GO" id="GO:0008239">
    <property type="term" value="F:dipeptidyl-peptidase activity"/>
    <property type="evidence" value="ECO:0007669"/>
    <property type="project" value="TreeGrafter"/>
</dbReference>
<evidence type="ECO:0000256" key="4">
    <source>
        <dbReference type="ARBA" id="ARBA00022801"/>
    </source>
</evidence>
<keyword evidence="3" id="KW-0732">Signal</keyword>
<name>F9XGL3_ZYMTI</name>
<dbReference type="Gene3D" id="3.40.50.1820">
    <property type="entry name" value="alpha/beta hydrolase"/>
    <property type="match status" value="2"/>
</dbReference>
<keyword evidence="2" id="KW-0645">Protease</keyword>
<dbReference type="GeneID" id="13397545"/>
<dbReference type="Proteomes" id="UP000008062">
    <property type="component" value="Chromosome 7"/>
</dbReference>
<dbReference type="OMA" id="TISHAIC"/>
<comment type="similarity">
    <text evidence="1">Belongs to the peptidase S28 family.</text>
</comment>
<evidence type="ECO:0000256" key="2">
    <source>
        <dbReference type="ARBA" id="ARBA00022670"/>
    </source>
</evidence>
<dbReference type="InterPro" id="IPR029058">
    <property type="entry name" value="AB_hydrolase_fold"/>
</dbReference>
<evidence type="ECO:0000313" key="7">
    <source>
        <dbReference type="Proteomes" id="UP000008062"/>
    </source>
</evidence>
<dbReference type="MEROPS" id="S28.004"/>
<dbReference type="OrthoDB" id="1735038at2759"/>